<feature type="region of interest" description="Disordered" evidence="1">
    <location>
        <begin position="228"/>
        <end position="250"/>
    </location>
</feature>
<organism evidence="3 4">
    <name type="scientific">Dendryphion nanum</name>
    <dbReference type="NCBI Taxonomy" id="256645"/>
    <lineage>
        <taxon>Eukaryota</taxon>
        <taxon>Fungi</taxon>
        <taxon>Dikarya</taxon>
        <taxon>Ascomycota</taxon>
        <taxon>Pezizomycotina</taxon>
        <taxon>Dothideomycetes</taxon>
        <taxon>Pleosporomycetidae</taxon>
        <taxon>Pleosporales</taxon>
        <taxon>Torulaceae</taxon>
        <taxon>Dendryphion</taxon>
    </lineage>
</organism>
<proteinExistence type="predicted"/>
<keyword evidence="2" id="KW-0812">Transmembrane</keyword>
<reference evidence="3" key="1">
    <citation type="journal article" date="2021" name="Nat. Commun.">
        <title>Genetic determinants of endophytism in the Arabidopsis root mycobiome.</title>
        <authorList>
            <person name="Mesny F."/>
            <person name="Miyauchi S."/>
            <person name="Thiergart T."/>
            <person name="Pickel B."/>
            <person name="Atanasova L."/>
            <person name="Karlsson M."/>
            <person name="Huettel B."/>
            <person name="Barry K.W."/>
            <person name="Haridas S."/>
            <person name="Chen C."/>
            <person name="Bauer D."/>
            <person name="Andreopoulos W."/>
            <person name="Pangilinan J."/>
            <person name="LaButti K."/>
            <person name="Riley R."/>
            <person name="Lipzen A."/>
            <person name="Clum A."/>
            <person name="Drula E."/>
            <person name="Henrissat B."/>
            <person name="Kohler A."/>
            <person name="Grigoriev I.V."/>
            <person name="Martin F.M."/>
            <person name="Hacquard S."/>
        </authorList>
    </citation>
    <scope>NUCLEOTIDE SEQUENCE</scope>
    <source>
        <strain evidence="3">MPI-CAGE-CH-0243</strain>
    </source>
</reference>
<gene>
    <name evidence="3" type="ORF">B0J11DRAFT_128740</name>
</gene>
<dbReference type="OrthoDB" id="3870692at2759"/>
<feature type="transmembrane region" description="Helical" evidence="2">
    <location>
        <begin position="32"/>
        <end position="54"/>
    </location>
</feature>
<evidence type="ECO:0000313" key="3">
    <source>
        <dbReference type="EMBL" id="KAH7115265.1"/>
    </source>
</evidence>
<keyword evidence="2" id="KW-0472">Membrane</keyword>
<accession>A0A9P9ID88</accession>
<feature type="region of interest" description="Disordered" evidence="1">
    <location>
        <begin position="196"/>
        <end position="215"/>
    </location>
</feature>
<dbReference type="Proteomes" id="UP000700596">
    <property type="component" value="Unassembled WGS sequence"/>
</dbReference>
<sequence length="292" mass="31992">MFFQFIRVYNMPSRTQQGELPYREHPLYGLRIASIVTAVLGCILSGIAILGVYFRRNNSTPTFVLSAFLLFVSFCVVLNDLIKYAAAKASLGLPQNSSLEMIDISSWPSKLLVIADFILAVLFQWLFWVEFVVIISGQRYSYYPDASGTFEAYANLANLAASILHGIAFWKELIARKKIAWQKTLIATPCQNCGHAKQTSLPQPEEAEPSSPLSSKITIPKWARGAATVPQDDDVEAGPSAQEPLLATPEGSLTEVGAGYGTLAQSVESISSVPETVVKQKDKGKKRVVEAE</sequence>
<feature type="transmembrane region" description="Helical" evidence="2">
    <location>
        <begin position="60"/>
        <end position="82"/>
    </location>
</feature>
<dbReference type="EMBL" id="JAGMWT010000016">
    <property type="protein sequence ID" value="KAH7115265.1"/>
    <property type="molecule type" value="Genomic_DNA"/>
</dbReference>
<feature type="transmembrane region" description="Helical" evidence="2">
    <location>
        <begin position="152"/>
        <end position="170"/>
    </location>
</feature>
<name>A0A9P9ID88_9PLEO</name>
<comment type="caution">
    <text evidence="3">The sequence shown here is derived from an EMBL/GenBank/DDBJ whole genome shotgun (WGS) entry which is preliminary data.</text>
</comment>
<evidence type="ECO:0000256" key="1">
    <source>
        <dbReference type="SAM" id="MobiDB-lite"/>
    </source>
</evidence>
<feature type="compositionally biased region" description="Low complexity" evidence="1">
    <location>
        <begin position="200"/>
        <end position="215"/>
    </location>
</feature>
<protein>
    <submittedName>
        <fullName evidence="3">Uncharacterized protein</fullName>
    </submittedName>
</protein>
<evidence type="ECO:0000313" key="4">
    <source>
        <dbReference type="Proteomes" id="UP000700596"/>
    </source>
</evidence>
<keyword evidence="4" id="KW-1185">Reference proteome</keyword>
<evidence type="ECO:0000256" key="2">
    <source>
        <dbReference type="SAM" id="Phobius"/>
    </source>
</evidence>
<dbReference type="AlphaFoldDB" id="A0A9P9ID88"/>
<keyword evidence="2" id="KW-1133">Transmembrane helix</keyword>
<feature type="transmembrane region" description="Helical" evidence="2">
    <location>
        <begin position="111"/>
        <end position="132"/>
    </location>
</feature>